<keyword evidence="2" id="KW-1185">Reference proteome</keyword>
<dbReference type="Proteomes" id="UP000214646">
    <property type="component" value="Unassembled WGS sequence"/>
</dbReference>
<dbReference type="EMBL" id="NIDE01000007">
    <property type="protein sequence ID" value="OWK40854.1"/>
    <property type="molecule type" value="Genomic_DNA"/>
</dbReference>
<evidence type="ECO:0000313" key="1">
    <source>
        <dbReference type="EMBL" id="OWK40854.1"/>
    </source>
</evidence>
<proteinExistence type="predicted"/>
<organism evidence="1 2">
    <name type="scientific">Fimbriiglobus ruber</name>
    <dbReference type="NCBI Taxonomy" id="1908690"/>
    <lineage>
        <taxon>Bacteria</taxon>
        <taxon>Pseudomonadati</taxon>
        <taxon>Planctomycetota</taxon>
        <taxon>Planctomycetia</taxon>
        <taxon>Gemmatales</taxon>
        <taxon>Gemmataceae</taxon>
        <taxon>Fimbriiglobus</taxon>
    </lineage>
</organism>
<protein>
    <submittedName>
        <fullName evidence="1">Uncharacterized protein</fullName>
    </submittedName>
</protein>
<gene>
    <name evidence="1" type="ORF">FRUB_04746</name>
</gene>
<evidence type="ECO:0000313" key="2">
    <source>
        <dbReference type="Proteomes" id="UP000214646"/>
    </source>
</evidence>
<reference evidence="2" key="1">
    <citation type="submission" date="2017-06" db="EMBL/GenBank/DDBJ databases">
        <title>Genome analysis of Fimbriiglobus ruber SP5, the first member of the order Planctomycetales with confirmed chitinolytic capability.</title>
        <authorList>
            <person name="Ravin N.V."/>
            <person name="Rakitin A.L."/>
            <person name="Ivanova A.A."/>
            <person name="Beletsky A.V."/>
            <person name="Kulichevskaya I.S."/>
            <person name="Mardanov A.V."/>
            <person name="Dedysh S.N."/>
        </authorList>
    </citation>
    <scope>NUCLEOTIDE SEQUENCE [LARGE SCALE GENOMIC DNA]</scope>
    <source>
        <strain evidence="2">SP5</strain>
    </source>
</reference>
<comment type="caution">
    <text evidence="1">The sequence shown here is derived from an EMBL/GenBank/DDBJ whole genome shotgun (WGS) entry which is preliminary data.</text>
</comment>
<accession>A0A225DML1</accession>
<name>A0A225DML1_9BACT</name>
<dbReference type="RefSeq" id="WP_088255821.1">
    <property type="nucleotide sequence ID" value="NZ_NIDE01000007.1"/>
</dbReference>
<sequence length="229" mass="25333">MPYDPYGWLSGQKLLAWAKAARGDENTPQPLGDQPFWLDSEDWLERVAADSSVDPVVIYVGLHGGVDQHGDPILYTGRDEPGSPFREADRSAVKLETVLAKLDEKARRKRKVLVLDTGRGLPESNLGEVYPDFARAVKEKLGERIAKTPTLAVILAAGDGERAWDSPDLGYTALAYHLMKAFAGAAAPEGLSAYTGEDLYQYVRRETEAWSRNNRPSVQRPVLLPELEE</sequence>
<dbReference type="AlphaFoldDB" id="A0A225DML1"/>
<dbReference type="OrthoDB" id="219385at2"/>